<proteinExistence type="predicted"/>
<reference evidence="1" key="1">
    <citation type="submission" date="2018-05" db="EMBL/GenBank/DDBJ databases">
        <authorList>
            <person name="Lanie J.A."/>
            <person name="Ng W.-L."/>
            <person name="Kazmierczak K.M."/>
            <person name="Andrzejewski T.M."/>
            <person name="Davidsen T.M."/>
            <person name="Wayne K.J."/>
            <person name="Tettelin H."/>
            <person name="Glass J.I."/>
            <person name="Rusch D."/>
            <person name="Podicherti R."/>
            <person name="Tsui H.-C.T."/>
            <person name="Winkler M.E."/>
        </authorList>
    </citation>
    <scope>NUCLEOTIDE SEQUENCE</scope>
</reference>
<accession>A0A381VX30</accession>
<dbReference type="EMBL" id="UINC01010053">
    <property type="protein sequence ID" value="SVA44869.1"/>
    <property type="molecule type" value="Genomic_DNA"/>
</dbReference>
<sequence>KSNIETFLQIWEPAPEWLKEKKIARETLEKIKKVS</sequence>
<dbReference type="AlphaFoldDB" id="A0A381VX30"/>
<organism evidence="1">
    <name type="scientific">marine metagenome</name>
    <dbReference type="NCBI Taxonomy" id="408172"/>
    <lineage>
        <taxon>unclassified sequences</taxon>
        <taxon>metagenomes</taxon>
        <taxon>ecological metagenomes</taxon>
    </lineage>
</organism>
<feature type="non-terminal residue" evidence="1">
    <location>
        <position position="1"/>
    </location>
</feature>
<name>A0A381VX30_9ZZZZ</name>
<evidence type="ECO:0000313" key="1">
    <source>
        <dbReference type="EMBL" id="SVA44869.1"/>
    </source>
</evidence>
<gene>
    <name evidence="1" type="ORF">METZ01_LOCUS97723</name>
</gene>
<protein>
    <submittedName>
        <fullName evidence="1">Uncharacterized protein</fullName>
    </submittedName>
</protein>